<reference evidence="22 25" key="2">
    <citation type="submission" date="2020-07" db="EMBL/GenBank/DDBJ databases">
        <title>Sequencing the genomes of 1000 actinobacteria strains.</title>
        <authorList>
            <person name="Klenk H.-P."/>
        </authorList>
    </citation>
    <scope>NUCLEOTIDE SEQUENCE [LARGE SCALE GENOMIC DNA]</scope>
    <source>
        <strain evidence="22 25">DSM 45117</strain>
    </source>
</reference>
<keyword evidence="13 19" id="KW-1133">Transmembrane helix</keyword>
<evidence type="ECO:0000256" key="13">
    <source>
        <dbReference type="ARBA" id="ARBA00022989"/>
    </source>
</evidence>
<keyword evidence="12" id="KW-0249">Electron transport</keyword>
<evidence type="ECO:0000256" key="12">
    <source>
        <dbReference type="ARBA" id="ARBA00022982"/>
    </source>
</evidence>
<reference evidence="23 24" key="1">
    <citation type="submission" date="2016-10" db="EMBL/GenBank/DDBJ databases">
        <authorList>
            <person name="de Groot N.N."/>
        </authorList>
    </citation>
    <scope>NUCLEOTIDE SEQUENCE [LARGE SCALE GENOMIC DNA]</scope>
    <source>
        <strain evidence="23 24">CPCC 202808</strain>
    </source>
</reference>
<sequence length="575" mass="63429">MSSATPHPLGKPLEFLDDRIGLAKLVKKNIRKVFPDHWSFLLGEIALYSFIILLLSGTFLTLWFKPSMQEVVYSGPYLPLRGVHMSEAFSSTLDISFGVRGGLLMRQIHHWSAMLFIGAMTLHMLRTFFTGAFRKPRELNWLIGTILLQLGLVEGFTGYSLPDDLLSGTGLRFIEGLLRAFPVVGTYLSYFVFGGAFPGDVVIPRLYPVHILLLPGVILALITAHLALVVYHKHTQFPGPGRTNQNVVGYPLLPVYMAKAGGFFFIVFGVTALMGALFQLNPVWVYGPYNPSQVGAGTQPDWYMGWVEGGLRLMPNWETHFAGFTISWNIFIPGFGLLGLMAVVLALYPFIESWVTGDRREHHLLDRPRNQPVRTAFGVAGMTFYGLLWIGGGNDILATTFHLSINSITWFLRFAIFIGPVIAFLVTKRICIGLQRADRDRLLHGRETGIVMRAPNGEVTEIHAPLDPEEAWSIAGHDSQEPLQVGSGVDAHGVADPHYRRRKLRARASRFYFSDQLKVPTKAELEAAHSNGHGHELANGNGHARELAEGNGHAGSNGEGTKQVGAGGGSSRSEH</sequence>
<dbReference type="AlphaFoldDB" id="A0A1I2WG32"/>
<evidence type="ECO:0000259" key="20">
    <source>
        <dbReference type="PROSITE" id="PS51002"/>
    </source>
</evidence>
<dbReference type="GO" id="GO:0022904">
    <property type="term" value="P:respiratory electron transport chain"/>
    <property type="evidence" value="ECO:0007669"/>
    <property type="project" value="InterPro"/>
</dbReference>
<dbReference type="PANTHER" id="PTHR19271">
    <property type="entry name" value="CYTOCHROME B"/>
    <property type="match status" value="1"/>
</dbReference>
<feature type="transmembrane region" description="Helical" evidence="19">
    <location>
        <begin position="372"/>
        <end position="390"/>
    </location>
</feature>
<keyword evidence="10" id="KW-0479">Metal-binding</keyword>
<keyword evidence="9 19" id="KW-0812">Transmembrane</keyword>
<feature type="compositionally biased region" description="Gly residues" evidence="18">
    <location>
        <begin position="565"/>
        <end position="575"/>
    </location>
</feature>
<feature type="transmembrane region" description="Helical" evidence="19">
    <location>
        <begin position="252"/>
        <end position="278"/>
    </location>
</feature>
<keyword evidence="7" id="KW-0349">Heme</keyword>
<evidence type="ECO:0000256" key="19">
    <source>
        <dbReference type="SAM" id="Phobius"/>
    </source>
</evidence>
<dbReference type="SUPFAM" id="SSF81342">
    <property type="entry name" value="Transmembrane di-heme cytochromes"/>
    <property type="match status" value="1"/>
</dbReference>
<dbReference type="InterPro" id="IPR005798">
    <property type="entry name" value="Cyt_b/b6_C"/>
</dbReference>
<evidence type="ECO:0000256" key="18">
    <source>
        <dbReference type="SAM" id="MobiDB-lite"/>
    </source>
</evidence>
<keyword evidence="5" id="KW-0813">Transport</keyword>
<keyword evidence="11" id="KW-1278">Translocase</keyword>
<dbReference type="FunFam" id="1.20.810.10:FF:000007">
    <property type="entry name" value="Ubiquinol-cytochrome C reductase B subunit"/>
    <property type="match status" value="1"/>
</dbReference>
<evidence type="ECO:0000256" key="1">
    <source>
        <dbReference type="ARBA" id="ARBA00001971"/>
    </source>
</evidence>
<feature type="domain" description="Cytochrome b/b6 N-terminal region profile" evidence="20">
    <location>
        <begin position="12"/>
        <end position="238"/>
    </location>
</feature>
<feature type="transmembrane region" description="Helical" evidence="19">
    <location>
        <begin position="410"/>
        <end position="431"/>
    </location>
</feature>
<dbReference type="Pfam" id="PF13631">
    <property type="entry name" value="Cytochrom_B_N_2"/>
    <property type="match status" value="1"/>
</dbReference>
<feature type="transmembrane region" description="Helical" evidence="19">
    <location>
        <begin position="173"/>
        <end position="197"/>
    </location>
</feature>
<comment type="cofactor">
    <cofactor evidence="1">
        <name>heme</name>
        <dbReference type="ChEBI" id="CHEBI:30413"/>
    </cofactor>
</comment>
<dbReference type="InterPro" id="IPR005797">
    <property type="entry name" value="Cyt_b/b6_N"/>
</dbReference>
<organism evidence="23 24">
    <name type="scientific">Actinopolymorpha cephalotaxi</name>
    <dbReference type="NCBI Taxonomy" id="504797"/>
    <lineage>
        <taxon>Bacteria</taxon>
        <taxon>Bacillati</taxon>
        <taxon>Actinomycetota</taxon>
        <taxon>Actinomycetes</taxon>
        <taxon>Propionibacteriales</taxon>
        <taxon>Actinopolymorphaceae</taxon>
        <taxon>Actinopolymorpha</taxon>
    </lineage>
</organism>
<evidence type="ECO:0000256" key="9">
    <source>
        <dbReference type="ARBA" id="ARBA00022692"/>
    </source>
</evidence>
<feature type="transmembrane region" description="Helical" evidence="19">
    <location>
        <begin position="330"/>
        <end position="351"/>
    </location>
</feature>
<evidence type="ECO:0000256" key="6">
    <source>
        <dbReference type="ARBA" id="ARBA00022475"/>
    </source>
</evidence>
<dbReference type="Gene3D" id="1.20.810.10">
    <property type="entry name" value="Cytochrome Bc1 Complex, Chain C"/>
    <property type="match status" value="1"/>
</dbReference>
<dbReference type="PROSITE" id="PS51002">
    <property type="entry name" value="CYTB_NTER"/>
    <property type="match status" value="1"/>
</dbReference>
<dbReference type="EMBL" id="FOOI01000010">
    <property type="protein sequence ID" value="SFH00282.1"/>
    <property type="molecule type" value="Genomic_DNA"/>
</dbReference>
<feature type="transmembrane region" description="Helical" evidence="19">
    <location>
        <begin position="45"/>
        <end position="64"/>
    </location>
</feature>
<evidence type="ECO:0000256" key="5">
    <source>
        <dbReference type="ARBA" id="ARBA00022448"/>
    </source>
</evidence>
<keyword evidence="6" id="KW-1003">Cell membrane</keyword>
<comment type="subcellular location">
    <subcellularLocation>
        <location evidence="2">Cell membrane</location>
        <topology evidence="2">Multi-pass membrane protein</topology>
    </subcellularLocation>
</comment>
<dbReference type="EMBL" id="JACBZA010000001">
    <property type="protein sequence ID" value="NYH82594.1"/>
    <property type="molecule type" value="Genomic_DNA"/>
</dbReference>
<dbReference type="RefSeq" id="WP_092885027.1">
    <property type="nucleotide sequence ID" value="NZ_FOOI01000010.1"/>
</dbReference>
<comment type="catalytic activity">
    <reaction evidence="16">
        <text>a quinol + 2 Fe(III)-[cytochrome c](out) = a quinone + 2 Fe(II)-[cytochrome c](out) + 2 H(+)(out)</text>
        <dbReference type="Rhea" id="RHEA:11484"/>
        <dbReference type="Rhea" id="RHEA-COMP:10350"/>
        <dbReference type="Rhea" id="RHEA-COMP:14399"/>
        <dbReference type="ChEBI" id="CHEBI:15378"/>
        <dbReference type="ChEBI" id="CHEBI:24646"/>
        <dbReference type="ChEBI" id="CHEBI:29033"/>
        <dbReference type="ChEBI" id="CHEBI:29034"/>
        <dbReference type="ChEBI" id="CHEBI:132124"/>
        <dbReference type="EC" id="7.1.1.8"/>
    </reaction>
</comment>
<feature type="region of interest" description="Disordered" evidence="18">
    <location>
        <begin position="532"/>
        <end position="575"/>
    </location>
</feature>
<evidence type="ECO:0000313" key="22">
    <source>
        <dbReference type="EMBL" id="NYH82594.1"/>
    </source>
</evidence>
<evidence type="ECO:0000256" key="2">
    <source>
        <dbReference type="ARBA" id="ARBA00004651"/>
    </source>
</evidence>
<dbReference type="OrthoDB" id="9804503at2"/>
<evidence type="ECO:0000313" key="23">
    <source>
        <dbReference type="EMBL" id="SFH00282.1"/>
    </source>
</evidence>
<keyword evidence="25" id="KW-1185">Reference proteome</keyword>
<dbReference type="STRING" id="504797.SAMN05421678_110254"/>
<dbReference type="GO" id="GO:0008121">
    <property type="term" value="F:quinol-cytochrome-c reductase activity"/>
    <property type="evidence" value="ECO:0007669"/>
    <property type="project" value="UniProtKB-EC"/>
</dbReference>
<feature type="domain" description="Cytochrome b/b6 C-terminal region profile" evidence="21">
    <location>
        <begin position="239"/>
        <end position="433"/>
    </location>
</feature>
<proteinExistence type="predicted"/>
<evidence type="ECO:0000256" key="7">
    <source>
        <dbReference type="ARBA" id="ARBA00022617"/>
    </source>
</evidence>
<dbReference type="GO" id="GO:0016491">
    <property type="term" value="F:oxidoreductase activity"/>
    <property type="evidence" value="ECO:0007669"/>
    <property type="project" value="InterPro"/>
</dbReference>
<keyword evidence="15 19" id="KW-0472">Membrane</keyword>
<dbReference type="Proteomes" id="UP000533017">
    <property type="component" value="Unassembled WGS sequence"/>
</dbReference>
<evidence type="ECO:0000259" key="21">
    <source>
        <dbReference type="PROSITE" id="PS51003"/>
    </source>
</evidence>
<evidence type="ECO:0000256" key="15">
    <source>
        <dbReference type="ARBA" id="ARBA00023136"/>
    </source>
</evidence>
<accession>A0A1I2WG32</accession>
<evidence type="ECO:0000256" key="3">
    <source>
        <dbReference type="ARBA" id="ARBA00012951"/>
    </source>
</evidence>
<feature type="transmembrane region" description="Helical" evidence="19">
    <location>
        <begin position="209"/>
        <end position="231"/>
    </location>
</feature>
<evidence type="ECO:0000313" key="25">
    <source>
        <dbReference type="Proteomes" id="UP000533017"/>
    </source>
</evidence>
<evidence type="ECO:0000256" key="11">
    <source>
        <dbReference type="ARBA" id="ARBA00022967"/>
    </source>
</evidence>
<keyword evidence="8" id="KW-0679">Respiratory chain</keyword>
<dbReference type="GO" id="GO:0046872">
    <property type="term" value="F:metal ion binding"/>
    <property type="evidence" value="ECO:0007669"/>
    <property type="project" value="UniProtKB-KW"/>
</dbReference>
<feature type="transmembrane region" description="Helical" evidence="19">
    <location>
        <begin position="110"/>
        <end position="129"/>
    </location>
</feature>
<dbReference type="PROSITE" id="PS51003">
    <property type="entry name" value="CYTB_CTER"/>
    <property type="match status" value="1"/>
</dbReference>
<name>A0A1I2WG32_9ACTN</name>
<evidence type="ECO:0000256" key="16">
    <source>
        <dbReference type="ARBA" id="ARBA00029351"/>
    </source>
</evidence>
<dbReference type="Proteomes" id="UP000199052">
    <property type="component" value="Unassembled WGS sequence"/>
</dbReference>
<dbReference type="PANTHER" id="PTHR19271:SF16">
    <property type="entry name" value="CYTOCHROME B"/>
    <property type="match status" value="1"/>
</dbReference>
<evidence type="ECO:0000256" key="14">
    <source>
        <dbReference type="ARBA" id="ARBA00023004"/>
    </source>
</evidence>
<dbReference type="EC" id="7.1.1.8" evidence="3"/>
<keyword evidence="14" id="KW-0408">Iron</keyword>
<evidence type="ECO:0000313" key="24">
    <source>
        <dbReference type="Proteomes" id="UP000199052"/>
    </source>
</evidence>
<dbReference type="InterPro" id="IPR027387">
    <property type="entry name" value="Cytb/b6-like_sf"/>
</dbReference>
<gene>
    <name evidence="22" type="ORF">FHR37_001445</name>
    <name evidence="23" type="ORF">SAMN05421678_110254</name>
</gene>
<evidence type="ECO:0000256" key="8">
    <source>
        <dbReference type="ARBA" id="ARBA00022660"/>
    </source>
</evidence>
<protein>
    <recommendedName>
        <fullName evidence="4">Cytochrome bc1 complex cytochrome b subunit</fullName>
        <ecNumber evidence="3">7.1.1.8</ecNumber>
    </recommendedName>
    <alternativeName>
        <fullName evidence="17">Cytochrome bc1 reductase complex subunit QcrB</fullName>
    </alternativeName>
</protein>
<dbReference type="InterPro" id="IPR016174">
    <property type="entry name" value="Di-haem_cyt_TM"/>
</dbReference>
<evidence type="ECO:0000256" key="4">
    <source>
        <dbReference type="ARBA" id="ARBA00016116"/>
    </source>
</evidence>
<evidence type="ECO:0000256" key="17">
    <source>
        <dbReference type="ARBA" id="ARBA00029568"/>
    </source>
</evidence>
<evidence type="ECO:0000256" key="10">
    <source>
        <dbReference type="ARBA" id="ARBA00022723"/>
    </source>
</evidence>
<dbReference type="GO" id="GO:0005886">
    <property type="term" value="C:plasma membrane"/>
    <property type="evidence" value="ECO:0007669"/>
    <property type="project" value="UniProtKB-SubCell"/>
</dbReference>